<dbReference type="PATRIC" id="fig|1307436.3.peg.5120"/>
<evidence type="ECO:0000313" key="1">
    <source>
        <dbReference type="EMBL" id="EWG08464.1"/>
    </source>
</evidence>
<dbReference type="eggNOG" id="ENOG5034AAT">
    <property type="taxonomic scope" value="Bacteria"/>
</dbReference>
<dbReference type="OrthoDB" id="9800398at2"/>
<name>W7L9I4_CYTFI</name>
<protein>
    <submittedName>
        <fullName evidence="1">Uncharacterized protein</fullName>
    </submittedName>
</protein>
<comment type="caution">
    <text evidence="1">The sequence shown here is derived from an EMBL/GenBank/DDBJ whole genome shotgun (WGS) entry which is preliminary data.</text>
</comment>
<reference evidence="2" key="1">
    <citation type="submission" date="2013-03" db="EMBL/GenBank/DDBJ databases">
        <title>Draft genome sequence of Bacillus firmus DS1.</title>
        <authorList>
            <person name="Peng D."/>
            <person name="Zhu L."/>
            <person name="Sun M."/>
        </authorList>
    </citation>
    <scope>NUCLEOTIDE SEQUENCE [LARGE SCALE GENOMIC DNA]</scope>
    <source>
        <strain evidence="2">DS1</strain>
    </source>
</reference>
<accession>W7L9I4</accession>
<gene>
    <name evidence="1" type="ORF">PBF_24046</name>
</gene>
<sequence>MNKWSKQTERELIDSLVNKLNTGITLYDLSGKYVKNNKDRIKFVSVLEQTLKENDYEYISKEHQWLKKEKLVNIQLIVIELNKGIPMKTVAEQFKTSAANIRLALKKEDYRYDPLFKVWTKKRRKDLVNSLAEELRAGLISLVELKEKGINTEVLEIELRNSGQFPIEEDNFDQKTEPLSHTVENENTEMNTKVDTIYPNNSYFTIDQKSKDEIFNKKEIAHLKEIIKYWEKKKDERTNTNAATSELTIILETEIVNKLTLASEKEGVSRSLIITKALENYLLK</sequence>
<dbReference type="AlphaFoldDB" id="W7L9I4"/>
<evidence type="ECO:0000313" key="2">
    <source>
        <dbReference type="Proteomes" id="UP000019270"/>
    </source>
</evidence>
<dbReference type="Proteomes" id="UP000019270">
    <property type="component" value="Unassembled WGS sequence"/>
</dbReference>
<proteinExistence type="predicted"/>
<dbReference type="RefSeq" id="WP_152539736.1">
    <property type="nucleotide sequence ID" value="NZ_APVL01000041.1"/>
</dbReference>
<dbReference type="EMBL" id="APVL01000041">
    <property type="protein sequence ID" value="EWG08464.1"/>
    <property type="molecule type" value="Genomic_DNA"/>
</dbReference>
<reference evidence="1 2" key="2">
    <citation type="journal article" date="2016" name="Sci. Rep.">
        <title>A novel serine protease, Sep1, from Bacillus firmus DS-1 has nematicidal activity and degrades multiple intestinal-associated nematode proteins.</title>
        <authorList>
            <person name="Geng C."/>
            <person name="Nie X."/>
            <person name="Tang Z."/>
            <person name="Zhang Y."/>
            <person name="Lin J."/>
            <person name="Sun M."/>
            <person name="Peng D."/>
        </authorList>
    </citation>
    <scope>NUCLEOTIDE SEQUENCE [LARGE SCALE GENOMIC DNA]</scope>
    <source>
        <strain evidence="1 2">DS1</strain>
    </source>
</reference>
<organism evidence="1 2">
    <name type="scientific">Cytobacillus firmus DS1</name>
    <dbReference type="NCBI Taxonomy" id="1307436"/>
    <lineage>
        <taxon>Bacteria</taxon>
        <taxon>Bacillati</taxon>
        <taxon>Bacillota</taxon>
        <taxon>Bacilli</taxon>
        <taxon>Bacillales</taxon>
        <taxon>Bacillaceae</taxon>
        <taxon>Cytobacillus</taxon>
    </lineage>
</organism>